<name>A0ABM1B897_LIMPO</name>
<dbReference type="InterPro" id="IPR027417">
    <property type="entry name" value="P-loop_NTPase"/>
</dbReference>
<comment type="similarity">
    <text evidence="7">Belongs to the DEAD box helicase family.</text>
</comment>
<dbReference type="PROSITE" id="PS51192">
    <property type="entry name" value="HELICASE_ATP_BIND_1"/>
    <property type="match status" value="1"/>
</dbReference>
<dbReference type="PROSITE" id="PS51194">
    <property type="entry name" value="HELICASE_CTER"/>
    <property type="match status" value="1"/>
</dbReference>
<evidence type="ECO:0000256" key="3">
    <source>
        <dbReference type="ARBA" id="ARBA00022801"/>
    </source>
</evidence>
<dbReference type="InterPro" id="IPR004088">
    <property type="entry name" value="KH_dom_type_1"/>
</dbReference>
<evidence type="ECO:0000313" key="12">
    <source>
        <dbReference type="RefSeq" id="XP_013776827.1"/>
    </source>
</evidence>
<evidence type="ECO:0000256" key="2">
    <source>
        <dbReference type="ARBA" id="ARBA00022741"/>
    </source>
</evidence>
<dbReference type="InterPro" id="IPR014001">
    <property type="entry name" value="Helicase_ATP-bd"/>
</dbReference>
<evidence type="ECO:0000313" key="11">
    <source>
        <dbReference type="Proteomes" id="UP000694941"/>
    </source>
</evidence>
<dbReference type="SMART" id="SM00490">
    <property type="entry name" value="HELICc"/>
    <property type="match status" value="1"/>
</dbReference>
<dbReference type="SMART" id="SM00322">
    <property type="entry name" value="KH"/>
    <property type="match status" value="1"/>
</dbReference>
<dbReference type="InterPro" id="IPR011545">
    <property type="entry name" value="DEAD/DEAH_box_helicase_dom"/>
</dbReference>
<reference evidence="12" key="1">
    <citation type="submission" date="2025-08" db="UniProtKB">
        <authorList>
            <consortium name="RefSeq"/>
        </authorList>
    </citation>
    <scope>IDENTIFICATION</scope>
    <source>
        <tissue evidence="12">Muscle</tissue>
    </source>
</reference>
<dbReference type="PANTHER" id="PTHR47958">
    <property type="entry name" value="ATP-DEPENDENT RNA HELICASE DBP3"/>
    <property type="match status" value="1"/>
</dbReference>
<keyword evidence="5 7" id="KW-0067">ATP-binding</keyword>
<dbReference type="Gene3D" id="3.30.1370.10">
    <property type="entry name" value="K Homology domain, type 1"/>
    <property type="match status" value="1"/>
</dbReference>
<keyword evidence="4 7" id="KW-0347">Helicase</keyword>
<evidence type="ECO:0000256" key="5">
    <source>
        <dbReference type="ARBA" id="ARBA00022840"/>
    </source>
</evidence>
<feature type="region of interest" description="Disordered" evidence="8">
    <location>
        <begin position="521"/>
        <end position="543"/>
    </location>
</feature>
<dbReference type="Pfam" id="PF00013">
    <property type="entry name" value="KH_1"/>
    <property type="match status" value="1"/>
</dbReference>
<sequence>MSRIPSAGLVQFDEEAWQEDLPVREEYVYNRNVEFVNSAWSRGSTTASTQNYYRERRDGRPKGCRRGDGRADRDSTWRNRGSEHQENAETVIVSSKDVGRIIGRGGSKIRELEEQSGARIQIQSNENGGIETNVVLRGPGHACSKAKKMIEDLLYQKFQSGRSESHQSNRPECAFQDEEEKHIDWASIISQSEEYRKKKWKDLPPIKKNFYFEDPDVACMHPDDVALLSVCIYGGGNRKEQIKTAEKGVEIVIATPGRLNDLVMNNVINVSSVTYLVLDEADRMLDMGFEPQIKKILLDIRPDRQTVMTSATWPEGVRRLAHQYMTQPFQVFIGTLDLAAVHSVTQKVLIIPQEEKRKVLYEFIQDMEPDDKVIVFVDKKIVADDLASDLAVNGIICQCIHGDREQSDREQALEDLRTGEVQILIATDVASRGLDIKDITHIFNYDFPRNVEEYVHRVGRTGRAGRTGESLTLVTREDWKNAQELIHIMEEAGQDVPEDLFAMADRYAAWKEKKDAEDAVCRRGRGRGSRAGYGGRRRRDDWP</sequence>
<feature type="compositionally biased region" description="Basic and acidic residues" evidence="8">
    <location>
        <begin position="53"/>
        <end position="87"/>
    </location>
</feature>
<dbReference type="Gene3D" id="3.40.50.300">
    <property type="entry name" value="P-loop containing nucleotide triphosphate hydrolases"/>
    <property type="match status" value="2"/>
</dbReference>
<dbReference type="Proteomes" id="UP000694941">
    <property type="component" value="Unplaced"/>
</dbReference>
<evidence type="ECO:0000259" key="10">
    <source>
        <dbReference type="PROSITE" id="PS51194"/>
    </source>
</evidence>
<dbReference type="PROSITE" id="PS00039">
    <property type="entry name" value="DEAD_ATP_HELICASE"/>
    <property type="match status" value="1"/>
</dbReference>
<keyword evidence="11" id="KW-1185">Reference proteome</keyword>
<dbReference type="PROSITE" id="PS50084">
    <property type="entry name" value="KH_TYPE_1"/>
    <property type="match status" value="1"/>
</dbReference>
<dbReference type="Pfam" id="PF00271">
    <property type="entry name" value="Helicase_C"/>
    <property type="match status" value="1"/>
</dbReference>
<protein>
    <recommendedName>
        <fullName evidence="1">RNA helicase</fullName>
        <ecNumber evidence="1">3.6.4.13</ecNumber>
    </recommendedName>
</protein>
<feature type="domain" description="Helicase C-terminal" evidence="10">
    <location>
        <begin position="343"/>
        <end position="504"/>
    </location>
</feature>
<evidence type="ECO:0000259" key="9">
    <source>
        <dbReference type="PROSITE" id="PS51192"/>
    </source>
</evidence>
<evidence type="ECO:0000256" key="6">
    <source>
        <dbReference type="PROSITE-ProRule" id="PRU00117"/>
    </source>
</evidence>
<accession>A0ABM1B897</accession>
<feature type="region of interest" description="Disordered" evidence="8">
    <location>
        <begin position="44"/>
        <end position="87"/>
    </location>
</feature>
<keyword evidence="2 7" id="KW-0547">Nucleotide-binding</keyword>
<dbReference type="CDD" id="cd18787">
    <property type="entry name" value="SF2_C_DEAD"/>
    <property type="match status" value="1"/>
</dbReference>
<dbReference type="InterPro" id="IPR036612">
    <property type="entry name" value="KH_dom_type_1_sf"/>
</dbReference>
<organism evidence="11 12">
    <name type="scientific">Limulus polyphemus</name>
    <name type="common">Atlantic horseshoe crab</name>
    <dbReference type="NCBI Taxonomy" id="6850"/>
    <lineage>
        <taxon>Eukaryota</taxon>
        <taxon>Metazoa</taxon>
        <taxon>Ecdysozoa</taxon>
        <taxon>Arthropoda</taxon>
        <taxon>Chelicerata</taxon>
        <taxon>Merostomata</taxon>
        <taxon>Xiphosura</taxon>
        <taxon>Limulidae</taxon>
        <taxon>Limulus</taxon>
    </lineage>
</organism>
<dbReference type="GO" id="GO:0004386">
    <property type="term" value="F:helicase activity"/>
    <property type="evidence" value="ECO:0007669"/>
    <property type="project" value="UniProtKB-KW"/>
</dbReference>
<evidence type="ECO:0000256" key="7">
    <source>
        <dbReference type="RuleBase" id="RU000492"/>
    </source>
</evidence>
<proteinExistence type="inferred from homology"/>
<evidence type="ECO:0000256" key="4">
    <source>
        <dbReference type="ARBA" id="ARBA00022806"/>
    </source>
</evidence>
<gene>
    <name evidence="12" type="primary">LOC106461511</name>
</gene>
<dbReference type="SMART" id="SM00487">
    <property type="entry name" value="DEXDc"/>
    <property type="match status" value="1"/>
</dbReference>
<evidence type="ECO:0000256" key="1">
    <source>
        <dbReference type="ARBA" id="ARBA00012552"/>
    </source>
</evidence>
<evidence type="ECO:0000256" key="8">
    <source>
        <dbReference type="SAM" id="MobiDB-lite"/>
    </source>
</evidence>
<dbReference type="InterPro" id="IPR000629">
    <property type="entry name" value="RNA-helicase_DEAD-box_CS"/>
</dbReference>
<dbReference type="CDD" id="cd00105">
    <property type="entry name" value="KH-I"/>
    <property type="match status" value="1"/>
</dbReference>
<feature type="domain" description="Helicase ATP-binding" evidence="9">
    <location>
        <begin position="221"/>
        <end position="331"/>
    </location>
</feature>
<dbReference type="SUPFAM" id="SSF52540">
    <property type="entry name" value="P-loop containing nucleoside triphosphate hydrolases"/>
    <property type="match status" value="1"/>
</dbReference>
<dbReference type="Pfam" id="PF00270">
    <property type="entry name" value="DEAD"/>
    <property type="match status" value="1"/>
</dbReference>
<dbReference type="SUPFAM" id="SSF54791">
    <property type="entry name" value="Eukaryotic type KH-domain (KH-domain type I)"/>
    <property type="match status" value="1"/>
</dbReference>
<keyword evidence="6" id="KW-0694">RNA-binding</keyword>
<dbReference type="RefSeq" id="XP_013776827.1">
    <property type="nucleotide sequence ID" value="XM_013921373.2"/>
</dbReference>
<dbReference type="EC" id="3.6.4.13" evidence="1"/>
<keyword evidence="3 7" id="KW-0378">Hydrolase</keyword>
<dbReference type="InterPro" id="IPR001650">
    <property type="entry name" value="Helicase_C-like"/>
</dbReference>
<dbReference type="GeneID" id="106461511"/>
<dbReference type="InterPro" id="IPR004087">
    <property type="entry name" value="KH_dom"/>
</dbReference>